<dbReference type="KEGG" id="lgi:LOTGIDRAFT_79466"/>
<dbReference type="GO" id="GO:0003700">
    <property type="term" value="F:DNA-binding transcription factor activity"/>
    <property type="evidence" value="ECO:0007669"/>
    <property type="project" value="InterPro"/>
</dbReference>
<dbReference type="CTD" id="20252395"/>
<keyword evidence="3" id="KW-1185">Reference proteome</keyword>
<dbReference type="STRING" id="225164.V4A544"/>
<dbReference type="RefSeq" id="XP_009060943.1">
    <property type="nucleotide sequence ID" value="XM_009062695.1"/>
</dbReference>
<evidence type="ECO:0000313" key="2">
    <source>
        <dbReference type="EMBL" id="ESO88351.1"/>
    </source>
</evidence>
<dbReference type="Pfam" id="PF07716">
    <property type="entry name" value="bZIP_2"/>
    <property type="match status" value="1"/>
</dbReference>
<evidence type="ECO:0000259" key="1">
    <source>
        <dbReference type="PROSITE" id="PS50217"/>
    </source>
</evidence>
<accession>V4A544</accession>
<feature type="domain" description="BZIP" evidence="1">
    <location>
        <begin position="16"/>
        <end position="61"/>
    </location>
</feature>
<dbReference type="HOGENOM" id="CLU_178951_1_0_1"/>
<organism evidence="2 3">
    <name type="scientific">Lottia gigantea</name>
    <name type="common">Giant owl limpet</name>
    <dbReference type="NCBI Taxonomy" id="225164"/>
    <lineage>
        <taxon>Eukaryota</taxon>
        <taxon>Metazoa</taxon>
        <taxon>Spiralia</taxon>
        <taxon>Lophotrochozoa</taxon>
        <taxon>Mollusca</taxon>
        <taxon>Gastropoda</taxon>
        <taxon>Patellogastropoda</taxon>
        <taxon>Lottioidea</taxon>
        <taxon>Lottiidae</taxon>
        <taxon>Lottia</taxon>
    </lineage>
</organism>
<reference evidence="2 3" key="1">
    <citation type="journal article" date="2013" name="Nature">
        <title>Insights into bilaterian evolution from three spiralian genomes.</title>
        <authorList>
            <person name="Simakov O."/>
            <person name="Marletaz F."/>
            <person name="Cho S.J."/>
            <person name="Edsinger-Gonzales E."/>
            <person name="Havlak P."/>
            <person name="Hellsten U."/>
            <person name="Kuo D.H."/>
            <person name="Larsson T."/>
            <person name="Lv J."/>
            <person name="Arendt D."/>
            <person name="Savage R."/>
            <person name="Osoegawa K."/>
            <person name="de Jong P."/>
            <person name="Grimwood J."/>
            <person name="Chapman J.A."/>
            <person name="Shapiro H."/>
            <person name="Aerts A."/>
            <person name="Otillar R.P."/>
            <person name="Terry A.Y."/>
            <person name="Boore J.L."/>
            <person name="Grigoriev I.V."/>
            <person name="Lindberg D.R."/>
            <person name="Seaver E.C."/>
            <person name="Weisblat D.A."/>
            <person name="Putnam N.H."/>
            <person name="Rokhsar D.S."/>
        </authorList>
    </citation>
    <scope>NUCLEOTIDE SEQUENCE [LARGE SCALE GENOMIC DNA]</scope>
</reference>
<dbReference type="OrthoDB" id="6022300at2759"/>
<protein>
    <recommendedName>
        <fullName evidence="1">BZIP domain-containing protein</fullName>
    </recommendedName>
</protein>
<dbReference type="GeneID" id="20252395"/>
<dbReference type="InterPro" id="IPR004827">
    <property type="entry name" value="bZIP"/>
</dbReference>
<dbReference type="EMBL" id="KB202719">
    <property type="protein sequence ID" value="ESO88351.1"/>
    <property type="molecule type" value="Genomic_DNA"/>
</dbReference>
<dbReference type="PROSITE" id="PS00036">
    <property type="entry name" value="BZIP_BASIC"/>
    <property type="match status" value="1"/>
</dbReference>
<sequence>RRKFVANDNKGCDYWQKRLKNNDAAKKSRWKRKSLETYMEKRLAILVQENQMLRLELKNLR</sequence>
<name>V4A544_LOTGI</name>
<gene>
    <name evidence="2" type="ORF">LOTGIDRAFT_79466</name>
</gene>
<dbReference type="SUPFAM" id="SSF57959">
    <property type="entry name" value="Leucine zipper domain"/>
    <property type="match status" value="1"/>
</dbReference>
<dbReference type="PROSITE" id="PS50217">
    <property type="entry name" value="BZIP"/>
    <property type="match status" value="1"/>
</dbReference>
<evidence type="ECO:0000313" key="3">
    <source>
        <dbReference type="Proteomes" id="UP000030746"/>
    </source>
</evidence>
<dbReference type="InterPro" id="IPR046347">
    <property type="entry name" value="bZIP_sf"/>
</dbReference>
<proteinExistence type="predicted"/>
<feature type="non-terminal residue" evidence="2">
    <location>
        <position position="1"/>
    </location>
</feature>
<dbReference type="AlphaFoldDB" id="V4A544"/>
<feature type="non-terminal residue" evidence="2">
    <location>
        <position position="61"/>
    </location>
</feature>
<dbReference type="Proteomes" id="UP000030746">
    <property type="component" value="Unassembled WGS sequence"/>
</dbReference>
<dbReference type="Gene3D" id="1.20.5.170">
    <property type="match status" value="1"/>
</dbReference>